<evidence type="ECO:0000256" key="2">
    <source>
        <dbReference type="ARBA" id="ARBA00022722"/>
    </source>
</evidence>
<organism evidence="5 6">
    <name type="scientific">Xylanimonas cellulosilytica (strain DSM 15894 / JCM 12276 / CECT 5975 / KCTC 9989 / LMG 20990 / NBRC 107835 / XIL07)</name>
    <dbReference type="NCBI Taxonomy" id="446471"/>
    <lineage>
        <taxon>Bacteria</taxon>
        <taxon>Bacillati</taxon>
        <taxon>Actinomycetota</taxon>
        <taxon>Actinomycetes</taxon>
        <taxon>Micrococcales</taxon>
        <taxon>Promicromonosporaceae</taxon>
        <taxon>Xylanimonas</taxon>
    </lineage>
</organism>
<dbReference type="SMART" id="SM00990">
    <property type="entry name" value="VRR_NUC"/>
    <property type="match status" value="1"/>
</dbReference>
<dbReference type="Proteomes" id="UP000002255">
    <property type="component" value="Chromosome"/>
</dbReference>
<keyword evidence="2" id="KW-0540">Nuclease</keyword>
<keyword evidence="3" id="KW-0378">Hydrolase</keyword>
<reference evidence="5 6" key="2">
    <citation type="journal article" date="2010" name="Stand. Genomic Sci.">
        <title>Complete genome sequence of Xylanimonas cellulosilytica type strain (XIL07).</title>
        <authorList>
            <person name="Foster B."/>
            <person name="Pukall R."/>
            <person name="Abt B."/>
            <person name="Nolan M."/>
            <person name="Glavina Del Rio T."/>
            <person name="Chen F."/>
            <person name="Lucas S."/>
            <person name="Tice H."/>
            <person name="Pitluck S."/>
            <person name="Cheng J.-F."/>
            <person name="Chertkov O."/>
            <person name="Brettin T."/>
            <person name="Han C."/>
            <person name="Detter J.C."/>
            <person name="Bruce D."/>
            <person name="Goodwin L."/>
            <person name="Ivanova N."/>
            <person name="Mavromatis K."/>
            <person name="Pati A."/>
            <person name="Mikhailova N."/>
            <person name="Chen A."/>
            <person name="Palaniappan K."/>
            <person name="Land M."/>
            <person name="Hauser L."/>
            <person name="Chang Y.-J."/>
            <person name="Jeffries C.D."/>
            <person name="Chain P."/>
            <person name="Rohde M."/>
            <person name="Goeker M."/>
            <person name="Bristow J."/>
            <person name="Eisen J.A."/>
            <person name="Markowitz V."/>
            <person name="Hugenholtz P."/>
            <person name="Kyrpides N.C."/>
            <person name="Klenk H.-P."/>
            <person name="Lapidus A."/>
        </authorList>
    </citation>
    <scope>NUCLEOTIDE SEQUENCE [LARGE SCALE GENOMIC DNA]</scope>
    <source>
        <strain evidence="6">DSM 15894 / CECT 5975 / LMG 20990 / XIL07</strain>
    </source>
</reference>
<evidence type="ECO:0000256" key="3">
    <source>
        <dbReference type="ARBA" id="ARBA00022801"/>
    </source>
</evidence>
<proteinExistence type="predicted"/>
<dbReference type="OrthoDB" id="4200941at2"/>
<dbReference type="HOGENOM" id="CLU_2045480_0_0_11"/>
<dbReference type="GO" id="GO:0016788">
    <property type="term" value="F:hydrolase activity, acting on ester bonds"/>
    <property type="evidence" value="ECO:0007669"/>
    <property type="project" value="InterPro"/>
</dbReference>
<protein>
    <submittedName>
        <fullName evidence="5">VRR-NUC domain protein</fullName>
    </submittedName>
</protein>
<dbReference type="KEGG" id="xce:Xcel_0562"/>
<dbReference type="Gene3D" id="3.40.1350.10">
    <property type="match status" value="1"/>
</dbReference>
<reference evidence="6" key="1">
    <citation type="submission" date="2009-11" db="EMBL/GenBank/DDBJ databases">
        <title>The complete chromosome of Xylanimonas cellulosilytica DSM 15894.</title>
        <authorList>
            <consortium name="US DOE Joint Genome Institute (JGI-PGF)"/>
            <person name="Lucas S."/>
            <person name="Copeland A."/>
            <person name="Lapidus A."/>
            <person name="Glavina del Rio T."/>
            <person name="Dalin E."/>
            <person name="Tice H."/>
            <person name="Bruce D."/>
            <person name="Goodwin L."/>
            <person name="Pitluck S."/>
            <person name="Kyrpides N."/>
            <person name="Mavromatis K."/>
            <person name="Ivanova N."/>
            <person name="Mikhailova N."/>
            <person name="Foster B."/>
            <person name="Clum A."/>
            <person name="Brettin T."/>
            <person name="Detter J.C."/>
            <person name="Han C."/>
            <person name="Larimer F."/>
            <person name="Land M."/>
            <person name="Hauser L."/>
            <person name="Markowitz V."/>
            <person name="Cheng J.F."/>
            <person name="Hugenholtz P."/>
            <person name="Woyke T."/>
            <person name="Wu D."/>
            <person name="Gehrich-Schroeter G."/>
            <person name="Schneider S."/>
            <person name="Pukall S.R."/>
            <person name="Klenk H.P."/>
            <person name="Eisen J.A."/>
        </authorList>
    </citation>
    <scope>NUCLEOTIDE SEQUENCE [LARGE SCALE GENOMIC DNA]</scope>
    <source>
        <strain evidence="6">DSM 15894 / CECT 5975 / LMG 20990 / XIL07</strain>
    </source>
</reference>
<evidence type="ECO:0000313" key="6">
    <source>
        <dbReference type="Proteomes" id="UP000002255"/>
    </source>
</evidence>
<evidence type="ECO:0000259" key="4">
    <source>
        <dbReference type="SMART" id="SM00990"/>
    </source>
</evidence>
<dbReference type="InterPro" id="IPR014883">
    <property type="entry name" value="VRR_NUC"/>
</dbReference>
<dbReference type="GO" id="GO:0003676">
    <property type="term" value="F:nucleic acid binding"/>
    <property type="evidence" value="ECO:0007669"/>
    <property type="project" value="InterPro"/>
</dbReference>
<dbReference type="GO" id="GO:0004518">
    <property type="term" value="F:nuclease activity"/>
    <property type="evidence" value="ECO:0007669"/>
    <property type="project" value="UniProtKB-KW"/>
</dbReference>
<name>D1BWL9_XYLCX</name>
<feature type="domain" description="VRR-NUC" evidence="4">
    <location>
        <begin position="18"/>
        <end position="103"/>
    </location>
</feature>
<evidence type="ECO:0000313" key="5">
    <source>
        <dbReference type="EMBL" id="ACZ29601.1"/>
    </source>
</evidence>
<evidence type="ECO:0000256" key="1">
    <source>
        <dbReference type="ARBA" id="ARBA00001946"/>
    </source>
</evidence>
<keyword evidence="6" id="KW-1185">Reference proteome</keyword>
<dbReference type="InterPro" id="IPR011856">
    <property type="entry name" value="tRNA_endonuc-like_dom_sf"/>
</dbReference>
<sequence length="123" mass="14055">MNRDQYVAAVAKDMTERALQSQVEALMRETGWMFFHPADNRPNARGRVQSITAGYPDLHGVRRDREIYIELKRQNGRVSDAQKTWLHALEALGHEVHVFRPDDLLSGRILAALTGRITTETKD</sequence>
<accession>D1BWL9</accession>
<comment type="cofactor">
    <cofactor evidence="1">
        <name>Mg(2+)</name>
        <dbReference type="ChEBI" id="CHEBI:18420"/>
    </cofactor>
</comment>
<dbReference type="STRING" id="446471.Xcel_0562"/>
<gene>
    <name evidence="5" type="ordered locus">Xcel_0562</name>
</gene>
<dbReference type="AlphaFoldDB" id="D1BWL9"/>
<dbReference type="EMBL" id="CP001821">
    <property type="protein sequence ID" value="ACZ29601.1"/>
    <property type="molecule type" value="Genomic_DNA"/>
</dbReference>
<dbReference type="Pfam" id="PF08774">
    <property type="entry name" value="VRR_NUC"/>
    <property type="match status" value="1"/>
</dbReference>
<dbReference type="RefSeq" id="WP_012877345.1">
    <property type="nucleotide sequence ID" value="NC_013530.1"/>
</dbReference>